<sequence length="45" mass="5459">MEQGRVLDIQNKHAIQRVNNKSIEKNRGAQTKVLRKKITYHHYWQ</sequence>
<organism evidence="1 2">
    <name type="scientific">Lentisphaera araneosa HTCC2155</name>
    <dbReference type="NCBI Taxonomy" id="313628"/>
    <lineage>
        <taxon>Bacteria</taxon>
        <taxon>Pseudomonadati</taxon>
        <taxon>Lentisphaerota</taxon>
        <taxon>Lentisphaeria</taxon>
        <taxon>Lentisphaerales</taxon>
        <taxon>Lentisphaeraceae</taxon>
        <taxon>Lentisphaera</taxon>
    </lineage>
</organism>
<accession>A6DQC7</accession>
<name>A6DQC7_9BACT</name>
<reference evidence="1 2" key="1">
    <citation type="journal article" date="2010" name="J. Bacteriol.">
        <title>Genome sequence of Lentisphaera araneosa HTCC2155T, the type species of the order Lentisphaerales in the phylum Lentisphaerae.</title>
        <authorList>
            <person name="Thrash J.C."/>
            <person name="Cho J.C."/>
            <person name="Vergin K.L."/>
            <person name="Morris R.M."/>
            <person name="Giovannoni S.J."/>
        </authorList>
    </citation>
    <scope>NUCLEOTIDE SEQUENCE [LARGE SCALE GENOMIC DNA]</scope>
    <source>
        <strain evidence="1 2">HTCC2155</strain>
    </source>
</reference>
<evidence type="ECO:0000313" key="1">
    <source>
        <dbReference type="EMBL" id="EDM26178.1"/>
    </source>
</evidence>
<comment type="caution">
    <text evidence="1">The sequence shown here is derived from an EMBL/GenBank/DDBJ whole genome shotgun (WGS) entry which is preliminary data.</text>
</comment>
<dbReference type="EMBL" id="ABCK01000019">
    <property type="protein sequence ID" value="EDM26178.1"/>
    <property type="molecule type" value="Genomic_DNA"/>
</dbReference>
<dbReference type="Proteomes" id="UP000004947">
    <property type="component" value="Unassembled WGS sequence"/>
</dbReference>
<dbReference type="AlphaFoldDB" id="A6DQC7"/>
<proteinExistence type="predicted"/>
<evidence type="ECO:0000313" key="2">
    <source>
        <dbReference type="Proteomes" id="UP000004947"/>
    </source>
</evidence>
<keyword evidence="2" id="KW-1185">Reference proteome</keyword>
<dbReference type="STRING" id="313628.LNTAR_16563"/>
<protein>
    <submittedName>
        <fullName evidence="1">Uncharacterized protein</fullName>
    </submittedName>
</protein>
<gene>
    <name evidence="1" type="ORF">LNTAR_16563</name>
</gene>